<proteinExistence type="predicted"/>
<reference evidence="2" key="1">
    <citation type="journal article" date="2011" name="Genome Biol.">
        <title>The draft genome of the carcinogenic human liver fluke Clonorchis sinensis.</title>
        <authorList>
            <person name="Wang X."/>
            <person name="Chen W."/>
            <person name="Huang Y."/>
            <person name="Sun J."/>
            <person name="Men J."/>
            <person name="Liu H."/>
            <person name="Luo F."/>
            <person name="Guo L."/>
            <person name="Lv X."/>
            <person name="Deng C."/>
            <person name="Zhou C."/>
            <person name="Fan Y."/>
            <person name="Li X."/>
            <person name="Huang L."/>
            <person name="Hu Y."/>
            <person name="Liang C."/>
            <person name="Hu X."/>
            <person name="Xu J."/>
            <person name="Yu X."/>
        </authorList>
    </citation>
    <scope>NUCLEOTIDE SEQUENCE [LARGE SCALE GENOMIC DNA]</scope>
    <source>
        <strain evidence="2">Henan</strain>
    </source>
</reference>
<evidence type="ECO:0000313" key="2">
    <source>
        <dbReference type="EMBL" id="GAA47141.1"/>
    </source>
</evidence>
<dbReference type="Proteomes" id="UP000008909">
    <property type="component" value="Unassembled WGS sequence"/>
</dbReference>
<dbReference type="EMBL" id="DF142828">
    <property type="protein sequence ID" value="GAA47141.1"/>
    <property type="molecule type" value="Genomic_DNA"/>
</dbReference>
<sequence length="362" mass="40546">MYSLYQKTCHAERPRGGQCMICQRSMKILTSKLSGIDNYRIHGWGPRDSTHHRSSSAKLDSQAKEYKSLNAALGELHYELLLCSVDTTSPPSTSSGHRHGSGSNPISTSSGSSAGSTTFANWSLSCFRKQQPTKDYHYLELFVQHISERCLKPIDTQVSSCPTSELHLKQSSLDIREDLAITRAVEFLQLAWISGRLRNLGIGQTEPLNESIGPLPPTRGSHSLILLIVDERSCISWNYRLSMHGFDRFSKLKHLTVHGCVHNVKCNCRIETMSAFKLPVSIMHLSQDLKLPFSFVKMAKHLHRAIELVQIDTDTRRPAKKWEKRLVSLVGIKLRITEGTAVSNLSPRPIGDDHYGPRSSCA</sequence>
<feature type="region of interest" description="Disordered" evidence="1">
    <location>
        <begin position="89"/>
        <end position="113"/>
    </location>
</feature>
<name>G7Y2G3_CLOSI</name>
<organism evidence="2 3">
    <name type="scientific">Clonorchis sinensis</name>
    <name type="common">Chinese liver fluke</name>
    <dbReference type="NCBI Taxonomy" id="79923"/>
    <lineage>
        <taxon>Eukaryota</taxon>
        <taxon>Metazoa</taxon>
        <taxon>Spiralia</taxon>
        <taxon>Lophotrochozoa</taxon>
        <taxon>Platyhelminthes</taxon>
        <taxon>Trematoda</taxon>
        <taxon>Digenea</taxon>
        <taxon>Opisthorchiida</taxon>
        <taxon>Opisthorchiata</taxon>
        <taxon>Opisthorchiidae</taxon>
        <taxon>Clonorchis</taxon>
    </lineage>
</organism>
<dbReference type="AlphaFoldDB" id="G7Y2G3"/>
<reference key="2">
    <citation type="submission" date="2011-10" db="EMBL/GenBank/DDBJ databases">
        <title>The genome and transcriptome sequence of Clonorchis sinensis provide insights into the carcinogenic liver fluke.</title>
        <authorList>
            <person name="Wang X."/>
            <person name="Huang Y."/>
            <person name="Chen W."/>
            <person name="Liu H."/>
            <person name="Guo L."/>
            <person name="Chen Y."/>
            <person name="Luo F."/>
            <person name="Zhou W."/>
            <person name="Sun J."/>
            <person name="Mao Q."/>
            <person name="Liang P."/>
            <person name="Zhou C."/>
            <person name="Tian Y."/>
            <person name="Men J."/>
            <person name="Lv X."/>
            <person name="Huang L."/>
            <person name="Zhou J."/>
            <person name="Hu Y."/>
            <person name="Li R."/>
            <person name="Zhang F."/>
            <person name="Lei H."/>
            <person name="Li X."/>
            <person name="Hu X."/>
            <person name="Liang C."/>
            <person name="Xu J."/>
            <person name="Wu Z."/>
            <person name="Yu X."/>
        </authorList>
    </citation>
    <scope>NUCLEOTIDE SEQUENCE</scope>
    <source>
        <strain>Henan</strain>
    </source>
</reference>
<keyword evidence="3" id="KW-1185">Reference proteome</keyword>
<evidence type="ECO:0000256" key="1">
    <source>
        <dbReference type="SAM" id="MobiDB-lite"/>
    </source>
</evidence>
<evidence type="ECO:0000313" key="3">
    <source>
        <dbReference type="Proteomes" id="UP000008909"/>
    </source>
</evidence>
<accession>G7Y2G3</accession>
<gene>
    <name evidence="2" type="ORF">CLF_100003</name>
</gene>
<protein>
    <submittedName>
        <fullName evidence="2">Uncharacterized protein</fullName>
    </submittedName>
</protein>